<dbReference type="KEGG" id="rca:Rcas_1825"/>
<dbReference type="HOGENOM" id="CLU_1585282_0_0_0"/>
<dbReference type="SUPFAM" id="SSF55961">
    <property type="entry name" value="Bet v1-like"/>
    <property type="match status" value="1"/>
</dbReference>
<organism evidence="1 2">
    <name type="scientific">Roseiflexus castenholzii (strain DSM 13941 / HLO8)</name>
    <dbReference type="NCBI Taxonomy" id="383372"/>
    <lineage>
        <taxon>Bacteria</taxon>
        <taxon>Bacillati</taxon>
        <taxon>Chloroflexota</taxon>
        <taxon>Chloroflexia</taxon>
        <taxon>Chloroflexales</taxon>
        <taxon>Roseiflexineae</taxon>
        <taxon>Roseiflexaceae</taxon>
        <taxon>Roseiflexus</taxon>
    </lineage>
</organism>
<dbReference type="InterPro" id="IPR019587">
    <property type="entry name" value="Polyketide_cyclase/dehydratase"/>
</dbReference>
<dbReference type="eggNOG" id="ENOG502ZH2N">
    <property type="taxonomic scope" value="Bacteria"/>
</dbReference>
<dbReference type="Gene3D" id="3.30.530.20">
    <property type="match status" value="1"/>
</dbReference>
<dbReference type="Proteomes" id="UP000000263">
    <property type="component" value="Chromosome"/>
</dbReference>
<protein>
    <submittedName>
        <fullName evidence="1">Cyclase/dehydrase</fullName>
    </submittedName>
</protein>
<dbReference type="RefSeq" id="WP_012120341.1">
    <property type="nucleotide sequence ID" value="NC_009767.1"/>
</dbReference>
<accession>A7NK96</accession>
<name>A7NK96_ROSCS</name>
<dbReference type="EMBL" id="CP000804">
    <property type="protein sequence ID" value="ABU57916.1"/>
    <property type="molecule type" value="Genomic_DNA"/>
</dbReference>
<evidence type="ECO:0000313" key="2">
    <source>
        <dbReference type="Proteomes" id="UP000000263"/>
    </source>
</evidence>
<evidence type="ECO:0000313" key="1">
    <source>
        <dbReference type="EMBL" id="ABU57916.1"/>
    </source>
</evidence>
<dbReference type="InterPro" id="IPR023393">
    <property type="entry name" value="START-like_dom_sf"/>
</dbReference>
<keyword evidence="2" id="KW-1185">Reference proteome</keyword>
<gene>
    <name evidence="1" type="ordered locus">Rcas_1825</name>
</gene>
<dbReference type="AlphaFoldDB" id="A7NK96"/>
<sequence length="170" mass="18408">MNTVRSGNLTWDKTKTNNGLVVTVERNRRIAASADRVFATLSDPQTLAGLLPRVKKVEVLHRGASSARVATHMAMGPFATIRSEGDVRWKQDQEVVFTSRHPVTVESHWSFVPEGKGTDLRVKLTIDLAPMLGPLAAMVPADQVASMIGPDLDQALSALARRIEGSGVRG</sequence>
<reference evidence="1 2" key="1">
    <citation type="submission" date="2007-08" db="EMBL/GenBank/DDBJ databases">
        <title>Complete sequence of Roseiflexus castenholzii DSM 13941.</title>
        <authorList>
            <consortium name="US DOE Joint Genome Institute"/>
            <person name="Copeland A."/>
            <person name="Lucas S."/>
            <person name="Lapidus A."/>
            <person name="Barry K."/>
            <person name="Glavina del Rio T."/>
            <person name="Dalin E."/>
            <person name="Tice H."/>
            <person name="Pitluck S."/>
            <person name="Thompson L.S."/>
            <person name="Brettin T."/>
            <person name="Bruce D."/>
            <person name="Detter J.C."/>
            <person name="Han C."/>
            <person name="Tapia R."/>
            <person name="Schmutz J."/>
            <person name="Larimer F."/>
            <person name="Land M."/>
            <person name="Hauser L."/>
            <person name="Kyrpides N."/>
            <person name="Mikhailova N."/>
            <person name="Bryant D.A."/>
            <person name="Hanada S."/>
            <person name="Tsukatani Y."/>
            <person name="Richardson P."/>
        </authorList>
    </citation>
    <scope>NUCLEOTIDE SEQUENCE [LARGE SCALE GENOMIC DNA]</scope>
    <source>
        <strain evidence="2">DSM 13941 / HLO8</strain>
    </source>
</reference>
<dbReference type="Pfam" id="PF10604">
    <property type="entry name" value="Polyketide_cyc2"/>
    <property type="match status" value="1"/>
</dbReference>
<dbReference type="CDD" id="cd07812">
    <property type="entry name" value="SRPBCC"/>
    <property type="match status" value="1"/>
</dbReference>
<dbReference type="OrthoDB" id="156730at2"/>
<proteinExistence type="predicted"/>